<feature type="compositionally biased region" description="Polar residues" evidence="1">
    <location>
        <begin position="117"/>
        <end position="144"/>
    </location>
</feature>
<accession>A0AAD6GJ30</accession>
<protein>
    <submittedName>
        <fullName evidence="2">Uncharacterized protein</fullName>
    </submittedName>
</protein>
<evidence type="ECO:0000256" key="1">
    <source>
        <dbReference type="SAM" id="MobiDB-lite"/>
    </source>
</evidence>
<feature type="compositionally biased region" description="Polar residues" evidence="1">
    <location>
        <begin position="53"/>
        <end position="62"/>
    </location>
</feature>
<dbReference type="EMBL" id="JAQIZZ010000002">
    <property type="protein sequence ID" value="KAJ5552193.1"/>
    <property type="molecule type" value="Genomic_DNA"/>
</dbReference>
<comment type="caution">
    <text evidence="2">The sequence shown here is derived from an EMBL/GenBank/DDBJ whole genome shotgun (WGS) entry which is preliminary data.</text>
</comment>
<feature type="compositionally biased region" description="Low complexity" evidence="1">
    <location>
        <begin position="94"/>
        <end position="105"/>
    </location>
</feature>
<feature type="region of interest" description="Disordered" evidence="1">
    <location>
        <begin position="156"/>
        <end position="321"/>
    </location>
</feature>
<dbReference type="AlphaFoldDB" id="A0AAD6GJ30"/>
<feature type="compositionally biased region" description="Polar residues" evidence="1">
    <location>
        <begin position="227"/>
        <end position="257"/>
    </location>
</feature>
<feature type="compositionally biased region" description="Polar residues" evidence="1">
    <location>
        <begin position="179"/>
        <end position="210"/>
    </location>
</feature>
<keyword evidence="3" id="KW-1185">Reference proteome</keyword>
<evidence type="ECO:0000313" key="2">
    <source>
        <dbReference type="EMBL" id="KAJ5552193.1"/>
    </source>
</evidence>
<organism evidence="2 3">
    <name type="scientific">Penicillium frequentans</name>
    <dbReference type="NCBI Taxonomy" id="3151616"/>
    <lineage>
        <taxon>Eukaryota</taxon>
        <taxon>Fungi</taxon>
        <taxon>Dikarya</taxon>
        <taxon>Ascomycota</taxon>
        <taxon>Pezizomycotina</taxon>
        <taxon>Eurotiomycetes</taxon>
        <taxon>Eurotiomycetidae</taxon>
        <taxon>Eurotiales</taxon>
        <taxon>Aspergillaceae</taxon>
        <taxon>Penicillium</taxon>
    </lineage>
</organism>
<feature type="region of interest" description="Disordered" evidence="1">
    <location>
        <begin position="1"/>
        <end position="144"/>
    </location>
</feature>
<sequence length="321" mass="33649">MSNLMHKMKDALTGHHDSENKGSSHDSSRVTQKVDDARDTYGQGNTYGQGTNAQDPTTTGDYSSKPMGSDSYGTSGYDTGAQRGTKMPGVMEETGNTYGSTNTGSGNYGATGMGMGTQDSTANRMQDTGNTYGSSNMGNMGTDTYDSANKAKDYDTGYQKPIGSETYGSNTRAGDLGSGMNTDSYGSATQDYGSNPMNTGIGESQMSNKMDSGFDNRATTGTGQTGAYTSNYGDDLGSSNRYNTRSSTAANMPSQMETRSESEMDKQGFGGGAAGGSSYNTADAPKRRSSGPHSSNLLNKLDPRVRSSDYEGNAMGNQRGN</sequence>
<dbReference type="Proteomes" id="UP001220324">
    <property type="component" value="Unassembled WGS sequence"/>
</dbReference>
<name>A0AAD6GJ30_9EURO</name>
<feature type="compositionally biased region" description="Basic and acidic residues" evidence="1">
    <location>
        <begin position="7"/>
        <end position="39"/>
    </location>
</feature>
<evidence type="ECO:0000313" key="3">
    <source>
        <dbReference type="Proteomes" id="UP001220324"/>
    </source>
</evidence>
<feature type="compositionally biased region" description="Low complexity" evidence="1">
    <location>
        <begin position="40"/>
        <end position="52"/>
    </location>
</feature>
<reference evidence="2 3" key="1">
    <citation type="journal article" date="2023" name="IMA Fungus">
        <title>Comparative genomic study of the Penicillium genus elucidates a diverse pangenome and 15 lateral gene transfer events.</title>
        <authorList>
            <person name="Petersen C."/>
            <person name="Sorensen T."/>
            <person name="Nielsen M.R."/>
            <person name="Sondergaard T.E."/>
            <person name="Sorensen J.L."/>
            <person name="Fitzpatrick D.A."/>
            <person name="Frisvad J.C."/>
            <person name="Nielsen K.L."/>
        </authorList>
    </citation>
    <scope>NUCLEOTIDE SEQUENCE [LARGE SCALE GENOMIC DNA]</scope>
    <source>
        <strain evidence="2 3">IBT 35679</strain>
    </source>
</reference>
<proteinExistence type="predicted"/>
<gene>
    <name evidence="2" type="ORF">N7494_001571</name>
</gene>
<feature type="compositionally biased region" description="Gly residues" evidence="1">
    <location>
        <begin position="106"/>
        <end position="115"/>
    </location>
</feature>